<evidence type="ECO:0000256" key="3">
    <source>
        <dbReference type="ARBA" id="ARBA00023274"/>
    </source>
</evidence>
<protein>
    <recommendedName>
        <fullName evidence="4 5">Large ribosomal subunit protein uL4</fullName>
    </recommendedName>
</protein>
<gene>
    <name evidence="5" type="primary">rplD</name>
    <name evidence="7" type="ORF">A3D91_00880</name>
</gene>
<dbReference type="STRING" id="1802620.A3D91_00880"/>
<proteinExistence type="inferred from homology"/>
<comment type="subunit">
    <text evidence="5">Part of the 50S ribosomal subunit.</text>
</comment>
<dbReference type="EMBL" id="MEVD01000003">
    <property type="protein sequence ID" value="OGC54436.1"/>
    <property type="molecule type" value="Genomic_DNA"/>
</dbReference>
<comment type="function">
    <text evidence="5">Forms part of the polypeptide exit tunnel.</text>
</comment>
<evidence type="ECO:0000313" key="7">
    <source>
        <dbReference type="EMBL" id="OGC54436.1"/>
    </source>
</evidence>
<dbReference type="GO" id="GO:1990904">
    <property type="term" value="C:ribonucleoprotein complex"/>
    <property type="evidence" value="ECO:0007669"/>
    <property type="project" value="UniProtKB-KW"/>
</dbReference>
<evidence type="ECO:0000256" key="2">
    <source>
        <dbReference type="ARBA" id="ARBA00022980"/>
    </source>
</evidence>
<dbReference type="GO" id="GO:0006412">
    <property type="term" value="P:translation"/>
    <property type="evidence" value="ECO:0007669"/>
    <property type="project" value="UniProtKB-UniRule"/>
</dbReference>
<dbReference type="GO" id="GO:0003735">
    <property type="term" value="F:structural constituent of ribosome"/>
    <property type="evidence" value="ECO:0007669"/>
    <property type="project" value="InterPro"/>
</dbReference>
<keyword evidence="3 5" id="KW-0687">Ribonucleoprotein</keyword>
<dbReference type="AlphaFoldDB" id="A0A1F4VB55"/>
<sequence length="210" mass="23447">MMKSQVLDNKGIKIEDIILSDDVFGVKPKADLIAQYVRVYLSNNRQGTSSAKTRAEVSGGGKKPWKQKGTGRARVGSSRNPLWRHGGISHGPKPKDWTLYMPKKMKRLATVMALSSKALSENLKILSEINLNKIKTKNIKDLLDTLKLSGRTLIVTEKKNDNILKSVSNLKYVDLSFVGTLNAYEILKSKNLVILKDAVKNLEKKYHAAK</sequence>
<keyword evidence="5" id="KW-0699">rRNA-binding</keyword>
<dbReference type="HAMAP" id="MF_01328_B">
    <property type="entry name" value="Ribosomal_uL4_B"/>
    <property type="match status" value="1"/>
</dbReference>
<dbReference type="InterPro" id="IPR023574">
    <property type="entry name" value="Ribosomal_uL4_dom_sf"/>
</dbReference>
<dbReference type="PANTHER" id="PTHR10746:SF6">
    <property type="entry name" value="LARGE RIBOSOMAL SUBUNIT PROTEIN UL4M"/>
    <property type="match status" value="1"/>
</dbReference>
<dbReference type="Pfam" id="PF00573">
    <property type="entry name" value="Ribosomal_L4"/>
    <property type="match status" value="1"/>
</dbReference>
<keyword evidence="2 5" id="KW-0689">Ribosomal protein</keyword>
<evidence type="ECO:0000256" key="5">
    <source>
        <dbReference type="HAMAP-Rule" id="MF_01328"/>
    </source>
</evidence>
<dbReference type="Gene3D" id="3.40.1370.10">
    <property type="match status" value="1"/>
</dbReference>
<dbReference type="InterPro" id="IPR002136">
    <property type="entry name" value="Ribosomal_uL4"/>
</dbReference>
<evidence type="ECO:0000256" key="6">
    <source>
        <dbReference type="SAM" id="MobiDB-lite"/>
    </source>
</evidence>
<accession>A0A1F4VB55</accession>
<dbReference type="PANTHER" id="PTHR10746">
    <property type="entry name" value="50S RIBOSOMAL PROTEIN L4"/>
    <property type="match status" value="1"/>
</dbReference>
<comment type="function">
    <text evidence="5">One of the primary rRNA binding proteins, this protein initially binds near the 5'-end of the 23S rRNA. It is important during the early stages of 50S assembly. It makes multiple contacts with different domains of the 23S rRNA in the assembled 50S subunit and ribosome.</text>
</comment>
<organism evidence="7 8">
    <name type="scientific">candidate division WWE3 bacterium RIFCSPHIGHO2_02_FULL_38_14</name>
    <dbReference type="NCBI Taxonomy" id="1802620"/>
    <lineage>
        <taxon>Bacteria</taxon>
        <taxon>Katanobacteria</taxon>
    </lineage>
</organism>
<name>A0A1F4VB55_UNCKA</name>
<evidence type="ECO:0000256" key="4">
    <source>
        <dbReference type="ARBA" id="ARBA00035244"/>
    </source>
</evidence>
<dbReference type="GO" id="GO:0019843">
    <property type="term" value="F:rRNA binding"/>
    <property type="evidence" value="ECO:0007669"/>
    <property type="project" value="UniProtKB-UniRule"/>
</dbReference>
<dbReference type="Proteomes" id="UP000178127">
    <property type="component" value="Unassembled WGS sequence"/>
</dbReference>
<dbReference type="GO" id="GO:0005840">
    <property type="term" value="C:ribosome"/>
    <property type="evidence" value="ECO:0007669"/>
    <property type="project" value="UniProtKB-KW"/>
</dbReference>
<evidence type="ECO:0000256" key="1">
    <source>
        <dbReference type="ARBA" id="ARBA00010528"/>
    </source>
</evidence>
<comment type="similarity">
    <text evidence="1 5">Belongs to the universal ribosomal protein uL4 family.</text>
</comment>
<comment type="caution">
    <text evidence="7">The sequence shown here is derived from an EMBL/GenBank/DDBJ whole genome shotgun (WGS) entry which is preliminary data.</text>
</comment>
<reference evidence="7 8" key="1">
    <citation type="journal article" date="2016" name="Nat. Commun.">
        <title>Thousands of microbial genomes shed light on interconnected biogeochemical processes in an aquifer system.</title>
        <authorList>
            <person name="Anantharaman K."/>
            <person name="Brown C.T."/>
            <person name="Hug L.A."/>
            <person name="Sharon I."/>
            <person name="Castelle C.J."/>
            <person name="Probst A.J."/>
            <person name="Thomas B.C."/>
            <person name="Singh A."/>
            <person name="Wilkins M.J."/>
            <person name="Karaoz U."/>
            <person name="Brodie E.L."/>
            <person name="Williams K.H."/>
            <person name="Hubbard S.S."/>
            <person name="Banfield J.F."/>
        </authorList>
    </citation>
    <scope>NUCLEOTIDE SEQUENCE [LARGE SCALE GENOMIC DNA]</scope>
</reference>
<evidence type="ECO:0000313" key="8">
    <source>
        <dbReference type="Proteomes" id="UP000178127"/>
    </source>
</evidence>
<dbReference type="SUPFAM" id="SSF52166">
    <property type="entry name" value="Ribosomal protein L4"/>
    <property type="match status" value="1"/>
</dbReference>
<dbReference type="NCBIfam" id="TIGR03953">
    <property type="entry name" value="rplD_bact"/>
    <property type="match status" value="1"/>
</dbReference>
<dbReference type="InterPro" id="IPR013005">
    <property type="entry name" value="Ribosomal_uL4-like"/>
</dbReference>
<feature type="region of interest" description="Disordered" evidence="6">
    <location>
        <begin position="48"/>
        <end position="87"/>
    </location>
</feature>
<keyword evidence="5" id="KW-0694">RNA-binding</keyword>